<feature type="region of interest" description="Disordered" evidence="1">
    <location>
        <begin position="1"/>
        <end position="45"/>
    </location>
</feature>
<feature type="compositionally biased region" description="Basic and acidic residues" evidence="1">
    <location>
        <begin position="88"/>
        <end position="108"/>
    </location>
</feature>
<reference evidence="2 3" key="1">
    <citation type="journal article" date="2006" name="Science">
        <title>Phytophthora genome sequences uncover evolutionary origins and mechanisms of pathogenesis.</title>
        <authorList>
            <person name="Tyler B.M."/>
            <person name="Tripathy S."/>
            <person name="Zhang X."/>
            <person name="Dehal P."/>
            <person name="Jiang R.H."/>
            <person name="Aerts A."/>
            <person name="Arredondo F.D."/>
            <person name="Baxter L."/>
            <person name="Bensasson D."/>
            <person name="Beynon J.L."/>
            <person name="Chapman J."/>
            <person name="Damasceno C.M."/>
            <person name="Dorrance A.E."/>
            <person name="Dou D."/>
            <person name="Dickerman A.W."/>
            <person name="Dubchak I.L."/>
            <person name="Garbelotto M."/>
            <person name="Gijzen M."/>
            <person name="Gordon S.G."/>
            <person name="Govers F."/>
            <person name="Grunwald N.J."/>
            <person name="Huang W."/>
            <person name="Ivors K.L."/>
            <person name="Jones R.W."/>
            <person name="Kamoun S."/>
            <person name="Krampis K."/>
            <person name="Lamour K.H."/>
            <person name="Lee M.K."/>
            <person name="McDonald W.H."/>
            <person name="Medina M."/>
            <person name="Meijer H.J."/>
            <person name="Nordberg E.K."/>
            <person name="Maclean D.J."/>
            <person name="Ospina-Giraldo M.D."/>
            <person name="Morris P.F."/>
            <person name="Phuntumart V."/>
            <person name="Putnam N.H."/>
            <person name="Rash S."/>
            <person name="Rose J.K."/>
            <person name="Sakihama Y."/>
            <person name="Salamov A.A."/>
            <person name="Savidor A."/>
            <person name="Scheuring C.F."/>
            <person name="Smith B.M."/>
            <person name="Sobral B.W."/>
            <person name="Terry A."/>
            <person name="Torto-Alalibo T.A."/>
            <person name="Win J."/>
            <person name="Xu Z."/>
            <person name="Zhang H."/>
            <person name="Grigoriev I.V."/>
            <person name="Rokhsar D.S."/>
            <person name="Boore J.L."/>
        </authorList>
    </citation>
    <scope>NUCLEOTIDE SEQUENCE [LARGE SCALE GENOMIC DNA]</scope>
    <source>
        <strain evidence="2 3">P6497</strain>
    </source>
</reference>
<keyword evidence="3" id="KW-1185">Reference proteome</keyword>
<accession>G4ZJJ1</accession>
<feature type="region of interest" description="Disordered" evidence="1">
    <location>
        <begin position="82"/>
        <end position="108"/>
    </location>
</feature>
<feature type="compositionally biased region" description="Basic and acidic residues" evidence="1">
    <location>
        <begin position="1"/>
        <end position="10"/>
    </location>
</feature>
<dbReference type="KEGG" id="psoj:PHYSODRAFT_301339"/>
<dbReference type="EMBL" id="JH159154">
    <property type="protein sequence ID" value="EGZ18856.1"/>
    <property type="molecule type" value="Genomic_DNA"/>
</dbReference>
<dbReference type="RefSeq" id="XP_009527914.1">
    <property type="nucleotide sequence ID" value="XM_009529619.1"/>
</dbReference>
<evidence type="ECO:0000313" key="2">
    <source>
        <dbReference type="EMBL" id="EGZ18856.1"/>
    </source>
</evidence>
<dbReference type="AlphaFoldDB" id="G4ZJJ1"/>
<evidence type="ECO:0000313" key="3">
    <source>
        <dbReference type="Proteomes" id="UP000002640"/>
    </source>
</evidence>
<sequence length="277" mass="31567">MANEDQRARDWSGSTSASRNTAKYYKHNRREEVGEEAEEPQHYDARSPARIVNHASEHAWWFQGGCWFPSEAYDGDVIAGRSSCQGQERSHEQTTRRRWKHEEEEPQKLDKPVKAIVEEAATRAVAQIIVELRTNALLGMRLTAMAEEAAKRAVARHFVDLRAKALLDSQGNTAELCSDEPREKQADADGLKKKQGLLAWREILKHKNIKVRNVQCVNGKVRVQFYRSYWAAGDRGPTTTRPPLRSKVLETELQQEHYSGDYDGEPVCPTKWVGLQS</sequence>
<protein>
    <submittedName>
        <fullName evidence="2">Uncharacterized protein</fullName>
    </submittedName>
</protein>
<organism evidence="2 3">
    <name type="scientific">Phytophthora sojae (strain P6497)</name>
    <name type="common">Soybean stem and root rot agent</name>
    <name type="synonym">Phytophthora megasperma f. sp. glycines</name>
    <dbReference type="NCBI Taxonomy" id="1094619"/>
    <lineage>
        <taxon>Eukaryota</taxon>
        <taxon>Sar</taxon>
        <taxon>Stramenopiles</taxon>
        <taxon>Oomycota</taxon>
        <taxon>Peronosporomycetes</taxon>
        <taxon>Peronosporales</taxon>
        <taxon>Peronosporaceae</taxon>
        <taxon>Phytophthora</taxon>
    </lineage>
</organism>
<dbReference type="Proteomes" id="UP000002640">
    <property type="component" value="Unassembled WGS sequence"/>
</dbReference>
<name>G4ZJJ1_PHYSP</name>
<gene>
    <name evidence="2" type="ORF">PHYSODRAFT_301339</name>
</gene>
<feature type="compositionally biased region" description="Polar residues" evidence="1">
    <location>
        <begin position="12"/>
        <end position="21"/>
    </location>
</feature>
<dbReference type="InParanoid" id="G4ZJJ1"/>
<dbReference type="GeneID" id="20641993"/>
<evidence type="ECO:0000256" key="1">
    <source>
        <dbReference type="SAM" id="MobiDB-lite"/>
    </source>
</evidence>
<proteinExistence type="predicted"/>